<evidence type="ECO:0000259" key="1">
    <source>
        <dbReference type="PROSITE" id="PS50878"/>
    </source>
</evidence>
<evidence type="ECO:0000313" key="3">
    <source>
        <dbReference type="Proteomes" id="UP001303046"/>
    </source>
</evidence>
<dbReference type="PANTHER" id="PTHR21301">
    <property type="entry name" value="REVERSE TRANSCRIPTASE"/>
    <property type="match status" value="1"/>
</dbReference>
<sequence>MDQGATLRHFAKRVSIAHIPFENIGKRNLFVPLLMYPNHCYAGCHNNTIRVWNQASVPQNLQGMGYAAHLALPHPPAQCAQIATYVENTTFSGGYPAVSYAAAEIDFHRHPNFTSQAPQWAQSGHQQCVIAPQYGRSITGCYEQQRPNVPNITRPTLTMNTDNSDNTFHGLSILENATQNSAAAYTASWVSSTSSIPPELRDEPEVPSFIGSAHQDFHDHLVTVASTNFTAPVSSVTEQLSNISVRDKGQLMVMYKPPESNPTVDNKFRVFENEFATSVYSVLERFSRKHVNFNLTVAQRRGLREIRNLITAGEIKDDSLYVASSANEFRKQYRRLNRVWVETAGTAGLPKNFITRLKNDLPACPVLYTLIKTHKLSENGLTSNDPRDFKVRPITSVIGGPTDRISWLLNIILNQLLKYVPAHLSSSSNFLKHLRSTSFERECVVETFDVTSLYTNVSNDVAMQAVHELLTQRQASLNMYGFSIRQIMTLINECLNCSIFRWSGQYYRQLRGLAMGQRLAPTLAIVFMAKIEKPIIDRKPLLYCRYIDDCCVVCSTQADVCFNLLNQQCPHIKFTRERPIDNWLAFLNMHIYLRNGISHPSKMKNSVIGNMYRTAARVSSSSQEKAWSINVAHKVAMSNGYPAGGGATRQARYPSRRPNVVDGPEKIPFCLPYISDDMSRAVRGCLRKAGLRNDVRVVEIPPANLKGQLVRNRVYDRLCTTPSCVVCPYGREGDCMISGVVYRITCRLCGDDYIGETGRPLCIRVKEHLDGLAKSKTFTPLGAHRRICHPNSEVEVYVRILSYESEITARRTLEGFWISAKSPKMNRKDECIAITNELSPYQDLCSDEGDIAETLAAV</sequence>
<protein>
    <recommendedName>
        <fullName evidence="1">Reverse transcriptase domain-containing protein</fullName>
    </recommendedName>
</protein>
<accession>A0ABR1EKG1</accession>
<dbReference type="PANTHER" id="PTHR21301:SF10">
    <property type="entry name" value="REVERSE TRANSCRIPTASE DOMAIN-CONTAINING PROTEIN"/>
    <property type="match status" value="1"/>
</dbReference>
<dbReference type="Proteomes" id="UP001303046">
    <property type="component" value="Unassembled WGS sequence"/>
</dbReference>
<dbReference type="EMBL" id="JAVFWL010000006">
    <property type="protein sequence ID" value="KAK6763169.1"/>
    <property type="molecule type" value="Genomic_DNA"/>
</dbReference>
<name>A0ABR1EKG1_NECAM</name>
<dbReference type="Pfam" id="PF26215">
    <property type="entry name" value="HTH_animal"/>
    <property type="match status" value="1"/>
</dbReference>
<keyword evidence="3" id="KW-1185">Reference proteome</keyword>
<dbReference type="SUPFAM" id="SSF56672">
    <property type="entry name" value="DNA/RNA polymerases"/>
    <property type="match status" value="1"/>
</dbReference>
<dbReference type="Pfam" id="PF00078">
    <property type="entry name" value="RVT_1"/>
    <property type="match status" value="1"/>
</dbReference>
<reference evidence="2 3" key="1">
    <citation type="submission" date="2023-08" db="EMBL/GenBank/DDBJ databases">
        <title>A Necator americanus chromosomal reference genome.</title>
        <authorList>
            <person name="Ilik V."/>
            <person name="Petrzelkova K.J."/>
            <person name="Pardy F."/>
            <person name="Fuh T."/>
            <person name="Niatou-Singa F.S."/>
            <person name="Gouil Q."/>
            <person name="Baker L."/>
            <person name="Ritchie M.E."/>
            <person name="Jex A.R."/>
            <person name="Gazzola D."/>
            <person name="Li H."/>
            <person name="Toshio Fujiwara R."/>
            <person name="Zhan B."/>
            <person name="Aroian R.V."/>
            <person name="Pafco B."/>
            <person name="Schwarz E.M."/>
        </authorList>
    </citation>
    <scope>NUCLEOTIDE SEQUENCE [LARGE SCALE GENOMIC DNA]</scope>
    <source>
        <strain evidence="2 3">Aroian</strain>
        <tissue evidence="2">Whole animal</tissue>
    </source>
</reference>
<dbReference type="PROSITE" id="PS50878">
    <property type="entry name" value="RT_POL"/>
    <property type="match status" value="1"/>
</dbReference>
<comment type="caution">
    <text evidence="2">The sequence shown here is derived from an EMBL/GenBank/DDBJ whole genome shotgun (WGS) entry which is preliminary data.</text>
</comment>
<gene>
    <name evidence="2" type="primary">Necator_chrX.g23927</name>
    <name evidence="2" type="ORF">RB195_023762</name>
</gene>
<dbReference type="InterPro" id="IPR000477">
    <property type="entry name" value="RT_dom"/>
</dbReference>
<organism evidence="2 3">
    <name type="scientific">Necator americanus</name>
    <name type="common">Human hookworm</name>
    <dbReference type="NCBI Taxonomy" id="51031"/>
    <lineage>
        <taxon>Eukaryota</taxon>
        <taxon>Metazoa</taxon>
        <taxon>Ecdysozoa</taxon>
        <taxon>Nematoda</taxon>
        <taxon>Chromadorea</taxon>
        <taxon>Rhabditida</taxon>
        <taxon>Rhabditina</taxon>
        <taxon>Rhabditomorpha</taxon>
        <taxon>Strongyloidea</taxon>
        <taxon>Ancylostomatidae</taxon>
        <taxon>Bunostominae</taxon>
        <taxon>Necator</taxon>
    </lineage>
</organism>
<dbReference type="CDD" id="cd00304">
    <property type="entry name" value="RT_like"/>
    <property type="match status" value="1"/>
</dbReference>
<dbReference type="InterPro" id="IPR058912">
    <property type="entry name" value="HTH_animal"/>
</dbReference>
<proteinExistence type="predicted"/>
<feature type="domain" description="Reverse transcriptase" evidence="1">
    <location>
        <begin position="375"/>
        <end position="612"/>
    </location>
</feature>
<evidence type="ECO:0000313" key="2">
    <source>
        <dbReference type="EMBL" id="KAK6763169.1"/>
    </source>
</evidence>
<dbReference type="InterPro" id="IPR043502">
    <property type="entry name" value="DNA/RNA_pol_sf"/>
</dbReference>